<sequence>VRPETGLVQRRRSDAHLIGPVLVEYHQRFYFLKISVVMNPAGSVQVLWGDFRLFPCILGFGGDVNS</sequence>
<protein>
    <submittedName>
        <fullName evidence="1">Matrin 3-like 1.1</fullName>
    </submittedName>
</protein>
<proteinExistence type="predicted"/>
<feature type="non-terminal residue" evidence="1">
    <location>
        <position position="66"/>
    </location>
</feature>
<gene>
    <name evidence="1" type="primary">MATR3L1.1</name>
</gene>
<dbReference type="AlphaFoldDB" id="A0A1A8IBR3"/>
<organism evidence="1">
    <name type="scientific">Nothobranchius kuhntae</name>
    <name type="common">Beira killifish</name>
    <dbReference type="NCBI Taxonomy" id="321403"/>
    <lineage>
        <taxon>Eukaryota</taxon>
        <taxon>Metazoa</taxon>
        <taxon>Chordata</taxon>
        <taxon>Craniata</taxon>
        <taxon>Vertebrata</taxon>
        <taxon>Euteleostomi</taxon>
        <taxon>Actinopterygii</taxon>
        <taxon>Neopterygii</taxon>
        <taxon>Teleostei</taxon>
        <taxon>Neoteleostei</taxon>
        <taxon>Acanthomorphata</taxon>
        <taxon>Ovalentaria</taxon>
        <taxon>Atherinomorphae</taxon>
        <taxon>Cyprinodontiformes</taxon>
        <taxon>Nothobranchiidae</taxon>
        <taxon>Nothobranchius</taxon>
    </lineage>
</organism>
<evidence type="ECO:0000313" key="1">
    <source>
        <dbReference type="EMBL" id="SBQ93740.1"/>
    </source>
</evidence>
<dbReference type="EMBL" id="HAED01007528">
    <property type="protein sequence ID" value="SBQ93740.1"/>
    <property type="molecule type" value="Transcribed_RNA"/>
</dbReference>
<feature type="non-terminal residue" evidence="1">
    <location>
        <position position="1"/>
    </location>
</feature>
<reference evidence="1" key="1">
    <citation type="submission" date="2016-05" db="EMBL/GenBank/DDBJ databases">
        <authorList>
            <person name="Lavstsen T."/>
            <person name="Jespersen J.S."/>
        </authorList>
    </citation>
    <scope>NUCLEOTIDE SEQUENCE</scope>
    <source>
        <tissue evidence="1">Brain</tissue>
    </source>
</reference>
<name>A0A1A8IBR3_NOTKU</name>
<accession>A0A1A8IBR3</accession>
<reference evidence="1" key="2">
    <citation type="submission" date="2016-06" db="EMBL/GenBank/DDBJ databases">
        <title>The genome of a short-lived fish provides insights into sex chromosome evolution and the genetic control of aging.</title>
        <authorList>
            <person name="Reichwald K."/>
            <person name="Felder M."/>
            <person name="Petzold A."/>
            <person name="Koch P."/>
            <person name="Groth M."/>
            <person name="Platzer M."/>
        </authorList>
    </citation>
    <scope>NUCLEOTIDE SEQUENCE</scope>
    <source>
        <tissue evidence="1">Brain</tissue>
    </source>
</reference>